<name>A0A6J5P3P0_9CAUD</name>
<evidence type="ECO:0000313" key="2">
    <source>
        <dbReference type="EMBL" id="CAB4162114.1"/>
    </source>
</evidence>
<organism evidence="2">
    <name type="scientific">uncultured Caudovirales phage</name>
    <dbReference type="NCBI Taxonomy" id="2100421"/>
    <lineage>
        <taxon>Viruses</taxon>
        <taxon>Duplodnaviria</taxon>
        <taxon>Heunggongvirae</taxon>
        <taxon>Uroviricota</taxon>
        <taxon>Caudoviricetes</taxon>
        <taxon>Peduoviridae</taxon>
        <taxon>Maltschvirus</taxon>
        <taxon>Maltschvirus maltsch</taxon>
    </lineage>
</organism>
<accession>A0A6J5P3P0</accession>
<evidence type="ECO:0000313" key="1">
    <source>
        <dbReference type="EMBL" id="CAB4134572.1"/>
    </source>
</evidence>
<dbReference type="EMBL" id="LR796287">
    <property type="protein sequence ID" value="CAB4134572.1"/>
    <property type="molecule type" value="Genomic_DNA"/>
</dbReference>
<protein>
    <submittedName>
        <fullName evidence="2">Uncharacterized protein</fullName>
    </submittedName>
</protein>
<reference evidence="2" key="1">
    <citation type="submission" date="2020-04" db="EMBL/GenBank/DDBJ databases">
        <authorList>
            <person name="Chiriac C."/>
            <person name="Salcher M."/>
            <person name="Ghai R."/>
            <person name="Kavagutti S V."/>
        </authorList>
    </citation>
    <scope>NUCLEOTIDE SEQUENCE</scope>
</reference>
<sequence length="57" mass="6771">MTPIERLEVECALDLLKMKVKEAEAKAARWAAWAVRLEVQMRREGWTQEDLDELQRE</sequence>
<gene>
    <name evidence="1" type="ORF">UFOVP279_45</name>
    <name evidence="2" type="ORF">UFOVP781_18</name>
</gene>
<proteinExistence type="predicted"/>
<dbReference type="EMBL" id="LR796731">
    <property type="protein sequence ID" value="CAB4162114.1"/>
    <property type="molecule type" value="Genomic_DNA"/>
</dbReference>